<dbReference type="InterPro" id="IPR010653">
    <property type="entry name" value="NlpB/DapX"/>
</dbReference>
<dbReference type="Gene3D" id="3.30.310.170">
    <property type="entry name" value="Outer membrane protein assembly factor BamC"/>
    <property type="match status" value="1"/>
</dbReference>
<dbReference type="InterPro" id="IPR042268">
    <property type="entry name" value="BamC_C"/>
</dbReference>
<sequence length="372" mass="41208">MPNRSLLLRLAPVTAALLLASGCSVLEETRIDYKSAKQINTLEVPPDLTQLTRETRYALPGDAVTASGYQAAAAARPSAAAAAPQQIGDVRIERAGNQRWLVVDRAPETLWPALRDFWQENGFLLTIDQPQLGLMETDWAENRAKIPQDIIRATIGKLFDNLYSTGERDKFRTRVERSASGGSEIYISHRGMVEVYSNERKDNTVWQPRPADPELEAEFLRRLMVKLGVTQEQAQAALAAGVRPPVARVETLDGQPTVVIDENFDRAWRRVGLALDRSGFTVEDRNRSEGLYYVRYVAADAQTGAAREPGFLGRITGFFSRSDAPAAQPNRYQIRVAGNGERTTVRIFNANGQPETSATAQRIAQLLADDLK</sequence>
<evidence type="ECO:0000313" key="3">
    <source>
        <dbReference type="Proteomes" id="UP000318294"/>
    </source>
</evidence>
<name>A0A554X6E4_9BURK</name>
<evidence type="ECO:0000256" key="1">
    <source>
        <dbReference type="SAM" id="SignalP"/>
    </source>
</evidence>
<comment type="caution">
    <text evidence="2">The sequence shown here is derived from an EMBL/GenBank/DDBJ whole genome shotgun (WGS) entry which is preliminary data.</text>
</comment>
<keyword evidence="1" id="KW-0732">Signal</keyword>
<keyword evidence="3" id="KW-1185">Reference proteome</keyword>
<protein>
    <submittedName>
        <fullName evidence="2">Outer membrane protein assembly factor BamC</fullName>
    </submittedName>
</protein>
<proteinExistence type="predicted"/>
<accession>A0A554X6E4</accession>
<dbReference type="PROSITE" id="PS51257">
    <property type="entry name" value="PROKAR_LIPOPROTEIN"/>
    <property type="match status" value="1"/>
</dbReference>
<dbReference type="Pfam" id="PF06804">
    <property type="entry name" value="Lipoprotein_18"/>
    <property type="match status" value="1"/>
</dbReference>
<feature type="signal peptide" evidence="1">
    <location>
        <begin position="1"/>
        <end position="26"/>
    </location>
</feature>
<dbReference type="AlphaFoldDB" id="A0A554X6E4"/>
<gene>
    <name evidence="2" type="primary">bamC</name>
    <name evidence="2" type="ORF">Tchar_02308</name>
</gene>
<dbReference type="Proteomes" id="UP000318294">
    <property type="component" value="Unassembled WGS sequence"/>
</dbReference>
<dbReference type="RefSeq" id="WP_144329169.1">
    <property type="nucleotide sequence ID" value="NZ_VJON01000046.1"/>
</dbReference>
<dbReference type="OrthoDB" id="5291099at2"/>
<evidence type="ECO:0000313" key="2">
    <source>
        <dbReference type="EMBL" id="TSE31405.1"/>
    </source>
</evidence>
<dbReference type="EMBL" id="VJON01000046">
    <property type="protein sequence ID" value="TSE31405.1"/>
    <property type="molecule type" value="Genomic_DNA"/>
</dbReference>
<reference evidence="2 3" key="1">
    <citation type="submission" date="2019-07" db="EMBL/GenBank/DDBJ databases">
        <title>Tepidimonas charontis SPSP-6 draft genome.</title>
        <authorList>
            <person name="Da Costa M.S."/>
            <person name="Froufe H.J.C."/>
            <person name="Egas C."/>
            <person name="Albuquerque L."/>
        </authorList>
    </citation>
    <scope>NUCLEOTIDE SEQUENCE [LARGE SCALE GENOMIC DNA]</scope>
    <source>
        <strain evidence="2 3">SPSP-6</strain>
    </source>
</reference>
<organism evidence="2 3">
    <name type="scientific">Tepidimonas charontis</name>
    <dbReference type="NCBI Taxonomy" id="2267262"/>
    <lineage>
        <taxon>Bacteria</taxon>
        <taxon>Pseudomonadati</taxon>
        <taxon>Pseudomonadota</taxon>
        <taxon>Betaproteobacteria</taxon>
        <taxon>Burkholderiales</taxon>
        <taxon>Tepidimonas</taxon>
    </lineage>
</organism>
<feature type="chain" id="PRO_5022000231" evidence="1">
    <location>
        <begin position="27"/>
        <end position="372"/>
    </location>
</feature>